<proteinExistence type="predicted"/>
<feature type="compositionally biased region" description="Basic and acidic residues" evidence="1">
    <location>
        <begin position="158"/>
        <end position="169"/>
    </location>
</feature>
<dbReference type="OrthoDB" id="6399678at2"/>
<feature type="region of interest" description="Disordered" evidence="1">
    <location>
        <begin position="1"/>
        <end position="62"/>
    </location>
</feature>
<evidence type="ECO:0000256" key="1">
    <source>
        <dbReference type="SAM" id="MobiDB-lite"/>
    </source>
</evidence>
<organism evidence="2 3">
    <name type="scientific">Grimontia marina</name>
    <dbReference type="NCBI Taxonomy" id="646534"/>
    <lineage>
        <taxon>Bacteria</taxon>
        <taxon>Pseudomonadati</taxon>
        <taxon>Pseudomonadota</taxon>
        <taxon>Gammaproteobacteria</taxon>
        <taxon>Vibrionales</taxon>
        <taxon>Vibrionaceae</taxon>
        <taxon>Grimontia</taxon>
    </lineage>
</organism>
<feature type="compositionally biased region" description="Acidic residues" evidence="1">
    <location>
        <begin position="35"/>
        <end position="59"/>
    </location>
</feature>
<evidence type="ECO:0008006" key="4">
    <source>
        <dbReference type="Google" id="ProtNLM"/>
    </source>
</evidence>
<evidence type="ECO:0000313" key="2">
    <source>
        <dbReference type="EMBL" id="CZF77651.1"/>
    </source>
</evidence>
<dbReference type="RefSeq" id="WP_062704977.1">
    <property type="nucleotide sequence ID" value="NZ_CAWRCI010000001.1"/>
</dbReference>
<sequence length="193" mass="21437">MATESFLNRWSKRKQETQSENTDELTEENLAPETPEMEGDEPSLQDDSLEDEAPSMEDVEQLKAGDSASVFLAKGVASEVKKAALRKLFHSEAYNVLDGMNEYDLDYSNTPNLAADVAASLRKWTKEKLEEATQDEQENLPETSTDKTVNEESLNSLKESETKSTHEELGDNLSYPPGQNVPNESVDKNSDGS</sequence>
<feature type="region of interest" description="Disordered" evidence="1">
    <location>
        <begin position="129"/>
        <end position="193"/>
    </location>
</feature>
<dbReference type="Proteomes" id="UP000073601">
    <property type="component" value="Unassembled WGS sequence"/>
</dbReference>
<keyword evidence="3" id="KW-1185">Reference proteome</keyword>
<accession>A0A128EUG0</accession>
<gene>
    <name evidence="2" type="ORF">GMA8713_00264</name>
</gene>
<reference evidence="3" key="1">
    <citation type="submission" date="2016-02" db="EMBL/GenBank/DDBJ databases">
        <authorList>
            <person name="Rodrigo-Torres Lidia"/>
            <person name="Arahal R.David."/>
        </authorList>
    </citation>
    <scope>NUCLEOTIDE SEQUENCE [LARGE SCALE GENOMIC DNA]</scope>
    <source>
        <strain evidence="3">CECT 8713</strain>
    </source>
</reference>
<dbReference type="InterPro" id="IPR021735">
    <property type="entry name" value="DUF3306"/>
</dbReference>
<name>A0A128EUG0_9GAMM</name>
<dbReference type="AlphaFoldDB" id="A0A128EUG0"/>
<evidence type="ECO:0000313" key="3">
    <source>
        <dbReference type="Proteomes" id="UP000073601"/>
    </source>
</evidence>
<dbReference type="Pfam" id="PF11748">
    <property type="entry name" value="DUF3306"/>
    <property type="match status" value="1"/>
</dbReference>
<protein>
    <recommendedName>
        <fullName evidence="4">DUF3306 domain-containing protein</fullName>
    </recommendedName>
</protein>
<dbReference type="EMBL" id="FIZY01000001">
    <property type="protein sequence ID" value="CZF77651.1"/>
    <property type="molecule type" value="Genomic_DNA"/>
</dbReference>